<dbReference type="EMBL" id="JAOQJV010000002">
    <property type="protein sequence ID" value="MCU6699244.1"/>
    <property type="molecule type" value="Genomic_DNA"/>
</dbReference>
<evidence type="ECO:0000313" key="2">
    <source>
        <dbReference type="Proteomes" id="UP001207605"/>
    </source>
</evidence>
<name>A0ABT2S3S0_9FIRM</name>
<protein>
    <submittedName>
        <fullName evidence="1">Proline reductase cluster protein PrdD</fullName>
    </submittedName>
</protein>
<accession>A0ABT2S3S0</accession>
<organism evidence="1 2">
    <name type="scientific">Dorea ammoniilytica</name>
    <dbReference type="NCBI Taxonomy" id="2981788"/>
    <lineage>
        <taxon>Bacteria</taxon>
        <taxon>Bacillati</taxon>
        <taxon>Bacillota</taxon>
        <taxon>Clostridia</taxon>
        <taxon>Lachnospirales</taxon>
        <taxon>Lachnospiraceae</taxon>
        <taxon>Dorea</taxon>
    </lineage>
</organism>
<reference evidence="1 2" key="1">
    <citation type="journal article" date="2021" name="ISME Commun">
        <title>Automated analysis of genomic sequences facilitates high-throughput and comprehensive description of bacteria.</title>
        <authorList>
            <person name="Hitch T.C.A."/>
        </authorList>
    </citation>
    <scope>NUCLEOTIDE SEQUENCE [LARGE SCALE GENOMIC DNA]</scope>
    <source>
        <strain evidence="1 2">Sanger_02</strain>
    </source>
</reference>
<dbReference type="InterPro" id="IPR031000">
    <property type="entry name" value="D_pro_red_PrdD"/>
</dbReference>
<sequence>MAVEEKKLRRLTIKAYHMDTVVMGDRNDITTGGKMTVCKDIIPDLLKDAKYIKDIDIQVIQPGEHDRWTNTIMDIIPISTKVLGVLGEGITHTITGVYVMLTGVDVNGKQCHEFGSSEGNLKDQLVLNRAGTPGDNDVIISFDVTLAAGMGQERPGPTEAHLLCDKFIDIFRAKLKNFNGNQCTEKHVYNDVVRPGGKRVLIIKQVAGQGAMYDTHMFPKEPSSSEGTKSIIDMENMPVMITPNEYRDGIIRSMQ</sequence>
<keyword evidence="2" id="KW-1185">Reference proteome</keyword>
<dbReference type="NCBIfam" id="TIGR04482">
    <property type="entry name" value="D_pro_red_PrdD"/>
    <property type="match status" value="1"/>
</dbReference>
<dbReference type="RefSeq" id="WP_118452179.1">
    <property type="nucleotide sequence ID" value="NZ_JAOQJV010000002.1"/>
</dbReference>
<evidence type="ECO:0000313" key="1">
    <source>
        <dbReference type="EMBL" id="MCU6699244.1"/>
    </source>
</evidence>
<comment type="caution">
    <text evidence="1">The sequence shown here is derived from an EMBL/GenBank/DDBJ whole genome shotgun (WGS) entry which is preliminary data.</text>
</comment>
<proteinExistence type="predicted"/>
<gene>
    <name evidence="1" type="primary">prdD</name>
    <name evidence="1" type="ORF">OCV65_03195</name>
</gene>
<dbReference type="Proteomes" id="UP001207605">
    <property type="component" value="Unassembled WGS sequence"/>
</dbReference>